<dbReference type="EMBL" id="CP031158">
    <property type="protein sequence ID" value="AXG98333.1"/>
    <property type="molecule type" value="Genomic_DNA"/>
</dbReference>
<dbReference type="RefSeq" id="WP_017871637.1">
    <property type="nucleotide sequence ID" value="NZ_BMLZ01000061.1"/>
</dbReference>
<dbReference type="PROSITE" id="PS50928">
    <property type="entry name" value="ABC_TM1"/>
    <property type="match status" value="1"/>
</dbReference>
<feature type="transmembrane region" description="Helical" evidence="7">
    <location>
        <begin position="203"/>
        <end position="224"/>
    </location>
</feature>
<evidence type="ECO:0000313" key="11">
    <source>
        <dbReference type="EMBL" id="GGP31271.1"/>
    </source>
</evidence>
<reference evidence="13" key="4">
    <citation type="journal article" date="2019" name="Int. J. Syst. Evol. Microbiol.">
        <title>The Global Catalogue of Microorganisms (GCM) 10K type strain sequencing project: providing services to taxonomists for standard genome sequencing and annotation.</title>
        <authorList>
            <consortium name="The Broad Institute Genomics Platform"/>
            <consortium name="The Broad Institute Genome Sequencing Center for Infectious Disease"/>
            <person name="Wu L."/>
            <person name="Ma J."/>
        </authorList>
    </citation>
    <scope>NUCLEOTIDE SEQUENCE [LARGE SCALE GENOMIC DNA]</scope>
    <source>
        <strain evidence="13">CGMCC 1.8884</strain>
    </source>
</reference>
<feature type="transmembrane region" description="Helical" evidence="7">
    <location>
        <begin position="284"/>
        <end position="303"/>
    </location>
</feature>
<organism evidence="9 12">
    <name type="scientific">Deinococcus wulumuqiensis</name>
    <dbReference type="NCBI Taxonomy" id="980427"/>
    <lineage>
        <taxon>Bacteria</taxon>
        <taxon>Thermotogati</taxon>
        <taxon>Deinococcota</taxon>
        <taxon>Deinococci</taxon>
        <taxon>Deinococcales</taxon>
        <taxon>Deinococcaceae</taxon>
        <taxon>Deinococcus</taxon>
    </lineage>
</organism>
<keyword evidence="5 7" id="KW-1133">Transmembrane helix</keyword>
<dbReference type="Proteomes" id="UP000652720">
    <property type="component" value="Unassembled WGS sequence"/>
</dbReference>
<reference evidence="11" key="1">
    <citation type="journal article" date="2014" name="Int. J. Syst. Evol. Microbiol.">
        <title>Complete genome of a new Firmicutes species belonging to the dominant human colonic microbiota ('Ruminococcus bicirculans') reveals two chromosomes and a selective capacity to utilize plant glucans.</title>
        <authorList>
            <consortium name="NISC Comparative Sequencing Program"/>
            <person name="Wegmann U."/>
            <person name="Louis P."/>
            <person name="Goesmann A."/>
            <person name="Henrissat B."/>
            <person name="Duncan S.H."/>
            <person name="Flint H.J."/>
        </authorList>
    </citation>
    <scope>NUCLEOTIDE SEQUENCE</scope>
    <source>
        <strain evidence="11">CGMCC 1.8884</strain>
    </source>
</reference>
<evidence type="ECO:0000313" key="13">
    <source>
        <dbReference type="Proteomes" id="UP000630135"/>
    </source>
</evidence>
<evidence type="ECO:0000256" key="3">
    <source>
        <dbReference type="ARBA" id="ARBA00022475"/>
    </source>
</evidence>
<feature type="transmembrane region" description="Helical" evidence="7">
    <location>
        <begin position="230"/>
        <end position="252"/>
    </location>
</feature>
<evidence type="ECO:0000256" key="4">
    <source>
        <dbReference type="ARBA" id="ARBA00022692"/>
    </source>
</evidence>
<dbReference type="Proteomes" id="UP000630135">
    <property type="component" value="Unassembled WGS sequence"/>
</dbReference>
<evidence type="ECO:0000256" key="7">
    <source>
        <dbReference type="RuleBase" id="RU363032"/>
    </source>
</evidence>
<dbReference type="Proteomes" id="UP000253744">
    <property type="component" value="Chromosome"/>
</dbReference>
<sequence>MTTVTSTQTEKTNHAQSQWQVAWKQFRRNRLAQWGALGLILLYLSALFAPFLAQDSLSSYSTDNLVPNHPPTPIHWRDPAGEVSGPFVYRYTQQLNLDTFVNEYKPSDEKCPVRFFAKGDPYKLFGIIPMDRHLFGTENAECKVYLMGGDNLGRDFFTRIMYASQISLTIGVAAVFISYIIGAIMGSLAAFFGGWVDNVIMRLVEVLASIPDLFLIILLVALFPPNVNPLVRLYIVLGMLAFINWGGVARTVRGQLLAEREKDHVMAASALGASNGRVMFRHMLPSMTTLFIVNLSIAIPASILTESGLSFLGIGAVEPYASWGSLLNKAQEGGFSSFTDRPWVLIPGFFIVFTVLCWQLVGDGLRDAFDPRKRR</sequence>
<evidence type="ECO:0000256" key="6">
    <source>
        <dbReference type="ARBA" id="ARBA00023136"/>
    </source>
</evidence>
<keyword evidence="13" id="KW-1185">Reference proteome</keyword>
<dbReference type="EMBL" id="BMLZ01000061">
    <property type="protein sequence ID" value="GGP31271.1"/>
    <property type="molecule type" value="Genomic_DNA"/>
</dbReference>
<dbReference type="Pfam" id="PF00528">
    <property type="entry name" value="BPD_transp_1"/>
    <property type="match status" value="1"/>
</dbReference>
<gene>
    <name evidence="9" type="ORF">DVJ83_03190</name>
    <name evidence="11" type="ORF">GCM10008021_29220</name>
    <name evidence="10" type="ORF">GCM10010914_30210</name>
</gene>
<evidence type="ECO:0000256" key="5">
    <source>
        <dbReference type="ARBA" id="ARBA00022989"/>
    </source>
</evidence>
<feature type="transmembrane region" description="Helical" evidence="7">
    <location>
        <begin position="343"/>
        <end position="365"/>
    </location>
</feature>
<evidence type="ECO:0000256" key="1">
    <source>
        <dbReference type="ARBA" id="ARBA00004651"/>
    </source>
</evidence>
<dbReference type="Gene3D" id="1.10.3720.10">
    <property type="entry name" value="MetI-like"/>
    <property type="match status" value="1"/>
</dbReference>
<reference evidence="10" key="2">
    <citation type="journal article" date="2014" name="Int. J. Syst. Evol. Microbiol.">
        <title>Complete genome sequence of Corynebacterium casei LMG S-19264T (=DSM 44701T), isolated from a smear-ripened cheese.</title>
        <authorList>
            <consortium name="US DOE Joint Genome Institute (JGI-PGF)"/>
            <person name="Walter F."/>
            <person name="Albersmeier A."/>
            <person name="Kalinowski J."/>
            <person name="Ruckert C."/>
        </authorList>
    </citation>
    <scope>NUCLEOTIDE SEQUENCE</scope>
    <source>
        <strain evidence="10">CGMCC 1.8885</strain>
    </source>
</reference>
<dbReference type="GeneID" id="59164195"/>
<dbReference type="STRING" id="1288484.GCA_000348665_02755"/>
<protein>
    <submittedName>
        <fullName evidence="9 10">ABC transporter permease</fullName>
    </submittedName>
</protein>
<feature type="transmembrane region" description="Helical" evidence="7">
    <location>
        <begin position="34"/>
        <end position="53"/>
    </location>
</feature>
<dbReference type="InterPro" id="IPR035906">
    <property type="entry name" value="MetI-like_sf"/>
</dbReference>
<dbReference type="GO" id="GO:0005886">
    <property type="term" value="C:plasma membrane"/>
    <property type="evidence" value="ECO:0007669"/>
    <property type="project" value="UniProtKB-SubCell"/>
</dbReference>
<dbReference type="AlphaFoldDB" id="A0A345IF61"/>
<feature type="transmembrane region" description="Helical" evidence="7">
    <location>
        <begin position="166"/>
        <end position="191"/>
    </location>
</feature>
<keyword evidence="3" id="KW-1003">Cell membrane</keyword>
<keyword evidence="2 7" id="KW-0813">Transport</keyword>
<dbReference type="PANTHER" id="PTHR43386:SF1">
    <property type="entry name" value="D,D-DIPEPTIDE TRANSPORT SYSTEM PERMEASE PROTEIN DDPC-RELATED"/>
    <property type="match status" value="1"/>
</dbReference>
<keyword evidence="6 7" id="KW-0472">Membrane</keyword>
<evidence type="ECO:0000256" key="2">
    <source>
        <dbReference type="ARBA" id="ARBA00022448"/>
    </source>
</evidence>
<dbReference type="InterPro" id="IPR050366">
    <property type="entry name" value="BP-dependent_transpt_permease"/>
</dbReference>
<reference evidence="10" key="5">
    <citation type="submission" date="2023-08" db="EMBL/GenBank/DDBJ databases">
        <authorList>
            <person name="Sun Q."/>
            <person name="Zhou Y."/>
        </authorList>
    </citation>
    <scope>NUCLEOTIDE SEQUENCE</scope>
    <source>
        <strain evidence="11">CGMCC 1.8884</strain>
        <strain evidence="10">CGMCC 1.8885</strain>
    </source>
</reference>
<dbReference type="KEGG" id="dwu:DVJ83_03190"/>
<dbReference type="GO" id="GO:0055085">
    <property type="term" value="P:transmembrane transport"/>
    <property type="evidence" value="ECO:0007669"/>
    <property type="project" value="InterPro"/>
</dbReference>
<feature type="domain" description="ABC transmembrane type-1" evidence="8">
    <location>
        <begin position="164"/>
        <end position="362"/>
    </location>
</feature>
<accession>A0A345IF61</accession>
<dbReference type="InterPro" id="IPR025966">
    <property type="entry name" value="OppC_N"/>
</dbReference>
<evidence type="ECO:0000313" key="12">
    <source>
        <dbReference type="Proteomes" id="UP000253744"/>
    </source>
</evidence>
<proteinExistence type="inferred from homology"/>
<reference evidence="9 12" key="3">
    <citation type="submission" date="2018-07" db="EMBL/GenBank/DDBJ databases">
        <title>Complete Genome and Methylome Analysis of Deinococcus wulumuqiensis NEB 479.</title>
        <authorList>
            <person name="Fomenkov A."/>
            <person name="Luyten Y."/>
            <person name="Vincze T."/>
            <person name="Anton B.P."/>
            <person name="Clark T."/>
            <person name="Roberts R.J."/>
            <person name="Morgan R.D."/>
        </authorList>
    </citation>
    <scope>NUCLEOTIDE SEQUENCE [LARGE SCALE GENOMIC DNA]</scope>
    <source>
        <strain evidence="9 12">NEB 479</strain>
    </source>
</reference>
<evidence type="ECO:0000259" key="8">
    <source>
        <dbReference type="PROSITE" id="PS50928"/>
    </source>
</evidence>
<keyword evidence="4 7" id="KW-0812">Transmembrane</keyword>
<dbReference type="Pfam" id="PF12911">
    <property type="entry name" value="OppC_N"/>
    <property type="match status" value="1"/>
</dbReference>
<evidence type="ECO:0000313" key="10">
    <source>
        <dbReference type="EMBL" id="GGI93552.1"/>
    </source>
</evidence>
<evidence type="ECO:0000313" key="9">
    <source>
        <dbReference type="EMBL" id="AXG98333.1"/>
    </source>
</evidence>
<comment type="similarity">
    <text evidence="7">Belongs to the binding-protein-dependent transport system permease family.</text>
</comment>
<comment type="subcellular location">
    <subcellularLocation>
        <location evidence="1 7">Cell membrane</location>
        <topology evidence="1 7">Multi-pass membrane protein</topology>
    </subcellularLocation>
</comment>
<dbReference type="EMBL" id="BMMA01000053">
    <property type="protein sequence ID" value="GGI93552.1"/>
    <property type="molecule type" value="Genomic_DNA"/>
</dbReference>
<dbReference type="InterPro" id="IPR000515">
    <property type="entry name" value="MetI-like"/>
</dbReference>
<name>A0A345IF61_9DEIO</name>
<dbReference type="CDD" id="cd06261">
    <property type="entry name" value="TM_PBP2"/>
    <property type="match status" value="1"/>
</dbReference>
<dbReference type="SUPFAM" id="SSF161098">
    <property type="entry name" value="MetI-like"/>
    <property type="match status" value="1"/>
</dbReference>
<dbReference type="PANTHER" id="PTHR43386">
    <property type="entry name" value="OLIGOPEPTIDE TRANSPORT SYSTEM PERMEASE PROTEIN APPC"/>
    <property type="match status" value="1"/>
</dbReference>